<dbReference type="InterPro" id="IPR016032">
    <property type="entry name" value="Sig_transdc_resp-reg_C-effctor"/>
</dbReference>
<dbReference type="GO" id="GO:0000976">
    <property type="term" value="F:transcription cis-regulatory region binding"/>
    <property type="evidence" value="ECO:0007669"/>
    <property type="project" value="TreeGrafter"/>
</dbReference>
<keyword evidence="4 7" id="KW-0238">DNA-binding</keyword>
<evidence type="ECO:0000259" key="9">
    <source>
        <dbReference type="PROSITE" id="PS51755"/>
    </source>
</evidence>
<dbReference type="Pfam" id="PF00486">
    <property type="entry name" value="Trans_reg_C"/>
    <property type="match status" value="1"/>
</dbReference>
<dbReference type="PANTHER" id="PTHR48111">
    <property type="entry name" value="REGULATOR OF RPOS"/>
    <property type="match status" value="1"/>
</dbReference>
<dbReference type="GO" id="GO:0000156">
    <property type="term" value="F:phosphorelay response regulator activity"/>
    <property type="evidence" value="ECO:0007669"/>
    <property type="project" value="TreeGrafter"/>
</dbReference>
<dbReference type="InterPro" id="IPR039420">
    <property type="entry name" value="WalR-like"/>
</dbReference>
<dbReference type="Proteomes" id="UP000259570">
    <property type="component" value="Unassembled WGS sequence"/>
</dbReference>
<dbReference type="InterPro" id="IPR001789">
    <property type="entry name" value="Sig_transdc_resp-reg_receiver"/>
</dbReference>
<name>A0A3E1KF60_9XANT</name>
<keyword evidence="1 6" id="KW-0597">Phosphoprotein</keyword>
<dbReference type="AlphaFoldDB" id="A0A3E1KF60"/>
<dbReference type="InterPro" id="IPR001867">
    <property type="entry name" value="OmpR/PhoB-type_DNA-bd"/>
</dbReference>
<dbReference type="SMART" id="SM00862">
    <property type="entry name" value="Trans_reg_C"/>
    <property type="match status" value="1"/>
</dbReference>
<evidence type="ECO:0000256" key="4">
    <source>
        <dbReference type="ARBA" id="ARBA00023125"/>
    </source>
</evidence>
<feature type="domain" description="Response regulatory" evidence="8">
    <location>
        <begin position="1"/>
        <end position="111"/>
    </location>
</feature>
<dbReference type="SUPFAM" id="SSF46894">
    <property type="entry name" value="C-terminal effector domain of the bipartite response regulators"/>
    <property type="match status" value="1"/>
</dbReference>
<dbReference type="Gene3D" id="3.40.50.2300">
    <property type="match status" value="1"/>
</dbReference>
<dbReference type="PROSITE" id="PS50110">
    <property type="entry name" value="RESPONSE_REGULATORY"/>
    <property type="match status" value="1"/>
</dbReference>
<dbReference type="GO" id="GO:0006355">
    <property type="term" value="P:regulation of DNA-templated transcription"/>
    <property type="evidence" value="ECO:0007669"/>
    <property type="project" value="InterPro"/>
</dbReference>
<evidence type="ECO:0000313" key="11">
    <source>
        <dbReference type="Proteomes" id="UP000259570"/>
    </source>
</evidence>
<feature type="modified residue" description="4-aspartylphosphate" evidence="6">
    <location>
        <position position="4"/>
    </location>
</feature>
<evidence type="ECO:0000313" key="10">
    <source>
        <dbReference type="EMBL" id="RFF37177.1"/>
    </source>
</evidence>
<dbReference type="PROSITE" id="PS51755">
    <property type="entry name" value="OMPR_PHOB"/>
    <property type="match status" value="1"/>
</dbReference>
<keyword evidence="5" id="KW-0804">Transcription</keyword>
<keyword evidence="3" id="KW-0805">Transcription regulation</keyword>
<evidence type="ECO:0000256" key="2">
    <source>
        <dbReference type="ARBA" id="ARBA00023012"/>
    </source>
</evidence>
<evidence type="ECO:0000259" key="8">
    <source>
        <dbReference type="PROSITE" id="PS50110"/>
    </source>
</evidence>
<organism evidence="10 11">
    <name type="scientific">Xanthomonas nasturtii</name>
    <dbReference type="NCBI Taxonomy" id="1843581"/>
    <lineage>
        <taxon>Bacteria</taxon>
        <taxon>Pseudomonadati</taxon>
        <taxon>Pseudomonadota</taxon>
        <taxon>Gammaproteobacteria</taxon>
        <taxon>Lysobacterales</taxon>
        <taxon>Lysobacteraceae</taxon>
        <taxon>Xanthomonas</taxon>
    </lineage>
</organism>
<dbReference type="RefSeq" id="WP_116906658.1">
    <property type="nucleotide sequence ID" value="NZ_CP142084.2"/>
</dbReference>
<dbReference type="OrthoDB" id="8927943at2"/>
<dbReference type="EMBL" id="QUZM01000051">
    <property type="protein sequence ID" value="RFF37177.1"/>
    <property type="molecule type" value="Genomic_DNA"/>
</dbReference>
<dbReference type="PANTHER" id="PTHR48111:SF22">
    <property type="entry name" value="REGULATOR OF RPOS"/>
    <property type="match status" value="1"/>
</dbReference>
<proteinExistence type="predicted"/>
<evidence type="ECO:0000256" key="1">
    <source>
        <dbReference type="ARBA" id="ARBA00022553"/>
    </source>
</evidence>
<feature type="DNA-binding region" description="OmpR/PhoB-type" evidence="7">
    <location>
        <begin position="120"/>
        <end position="217"/>
    </location>
</feature>
<keyword evidence="2" id="KW-0902">Two-component regulatory system</keyword>
<dbReference type="InterPro" id="IPR011006">
    <property type="entry name" value="CheY-like_superfamily"/>
</dbReference>
<reference evidence="10 11" key="1">
    <citation type="submission" date="2018-08" db="EMBL/GenBank/DDBJ databases">
        <title>Genome sequencing of X. nasturtii WHRI 8984.</title>
        <authorList>
            <person name="Studholme D.J."/>
            <person name="Mchugh J."/>
            <person name="Vicente J."/>
        </authorList>
    </citation>
    <scope>NUCLEOTIDE SEQUENCE [LARGE SCALE GENOMIC DNA]</scope>
    <source>
        <strain evidence="10 11">WHRI 8984</strain>
    </source>
</reference>
<dbReference type="SUPFAM" id="SSF52172">
    <property type="entry name" value="CheY-like"/>
    <property type="match status" value="1"/>
</dbReference>
<evidence type="ECO:0000256" key="6">
    <source>
        <dbReference type="PROSITE-ProRule" id="PRU00169"/>
    </source>
</evidence>
<evidence type="ECO:0000256" key="3">
    <source>
        <dbReference type="ARBA" id="ARBA00023015"/>
    </source>
</evidence>
<evidence type="ECO:0000256" key="5">
    <source>
        <dbReference type="ARBA" id="ARBA00023163"/>
    </source>
</evidence>
<dbReference type="GO" id="GO:0005829">
    <property type="term" value="C:cytosol"/>
    <property type="evidence" value="ECO:0007669"/>
    <property type="project" value="TreeGrafter"/>
</dbReference>
<comment type="caution">
    <text evidence="10">The sequence shown here is derived from an EMBL/GenBank/DDBJ whole genome shotgun (WGS) entry which is preliminary data.</text>
</comment>
<dbReference type="GeneID" id="97211678"/>
<accession>A0A3E1KF60</accession>
<feature type="domain" description="OmpR/PhoB-type" evidence="9">
    <location>
        <begin position="120"/>
        <end position="217"/>
    </location>
</feature>
<dbReference type="GO" id="GO:0032993">
    <property type="term" value="C:protein-DNA complex"/>
    <property type="evidence" value="ECO:0007669"/>
    <property type="project" value="TreeGrafter"/>
</dbReference>
<dbReference type="Gene3D" id="1.10.10.10">
    <property type="entry name" value="Winged helix-like DNA-binding domain superfamily/Winged helix DNA-binding domain"/>
    <property type="match status" value="1"/>
</dbReference>
<dbReference type="InterPro" id="IPR036388">
    <property type="entry name" value="WH-like_DNA-bd_sf"/>
</dbReference>
<gene>
    <name evidence="10" type="ORF">DZD52_18120</name>
</gene>
<sequence>MLIDLIMPSRGELTVVRALAERGHQINRLAEMSLATPVGDIVLLFFGRDIASVVRHLARLQRSTPPHSPVVVLIPENDVGTKVELFREGVDECLVMPIDVAELEARLQALVIRFAKATIKLALRVADLKLDLETLVATRAGLPIHLYPASRKLLAALMAASPAVVDVRTLEQVVWSDHTRTKGNLRSHVYELRQSVDAGFDIKLIHVVRGVGYRLSADLEAPTTRRLKA</sequence>
<evidence type="ECO:0000256" key="7">
    <source>
        <dbReference type="PROSITE-ProRule" id="PRU01091"/>
    </source>
</evidence>
<protein>
    <submittedName>
        <fullName evidence="10">DNA-binding response regulator</fullName>
    </submittedName>
</protein>
<dbReference type="CDD" id="cd00383">
    <property type="entry name" value="trans_reg_C"/>
    <property type="match status" value="1"/>
</dbReference>